<sequence length="434" mass="45862">MSKPAIGFCGLGAMGFGMATHLVKQGYEVTGFDVWQPSLDKFKAAGGIPSTSLFESAKDKTFYIVMVATAQQAQTAIFGDGTGKDEGILKGLPQGVTLLLCSTVPSEYAKSVEKELKDVGRDDVFFIDAPVSGGAIRAADGTLSIMAGASSAAIDKGKWLLDELSAPTKLFVVAGGVGAGSNMKMVHQVLAAIQILSVSEAFGFAAKLGLEGTEVREKVIKSEAWSWMFENRSVRTLTEDYFPGASAVTIIVKDTGIITSMARLLNFPSYLVSAAEQVYFAAVDKGYGANDDAGIVRLWTSEPVNSVKSTLSPEEKETKLDFVVSLLTGIHLVAAVESIAFAKHVGLPLPQLYELAVEAAGGSTQFKGFGTKLISILENGTGEEEVRDHLGRLKAAVNEAQTLKCPLYLGGAALNLLVSANASLEGLLKLYTVR</sequence>
<dbReference type="PANTHER" id="PTHR43060">
    <property type="entry name" value="3-HYDROXYISOBUTYRATE DEHYDROGENASE-LIKE 1, MITOCHONDRIAL-RELATED"/>
    <property type="match status" value="1"/>
</dbReference>
<dbReference type="Pfam" id="PF14833">
    <property type="entry name" value="NAD_binding_11"/>
    <property type="match status" value="1"/>
</dbReference>
<dbReference type="PANTHER" id="PTHR43060:SF17">
    <property type="entry name" value="L-THREONATE DEHYDROGENASE"/>
    <property type="match status" value="1"/>
</dbReference>
<dbReference type="AlphaFoldDB" id="A0A6A5YST3"/>
<dbReference type="SUPFAM" id="SSF51735">
    <property type="entry name" value="NAD(P)-binding Rossmann-fold domains"/>
    <property type="match status" value="1"/>
</dbReference>
<dbReference type="GO" id="GO:0051287">
    <property type="term" value="F:NAD binding"/>
    <property type="evidence" value="ECO:0007669"/>
    <property type="project" value="InterPro"/>
</dbReference>
<dbReference type="SUPFAM" id="SSF48179">
    <property type="entry name" value="6-phosphogluconate dehydrogenase C-terminal domain-like"/>
    <property type="match status" value="2"/>
</dbReference>
<reference evidence="3" key="1">
    <citation type="journal article" date="2020" name="Stud. Mycol.">
        <title>101 Dothideomycetes genomes: a test case for predicting lifestyles and emergence of pathogens.</title>
        <authorList>
            <person name="Haridas S."/>
            <person name="Albert R."/>
            <person name="Binder M."/>
            <person name="Bloem J."/>
            <person name="Labutti K."/>
            <person name="Salamov A."/>
            <person name="Andreopoulos B."/>
            <person name="Baker S."/>
            <person name="Barry K."/>
            <person name="Bills G."/>
            <person name="Bluhm B."/>
            <person name="Cannon C."/>
            <person name="Castanera R."/>
            <person name="Culley D."/>
            <person name="Daum C."/>
            <person name="Ezra D."/>
            <person name="Gonzalez J."/>
            <person name="Henrissat B."/>
            <person name="Kuo A."/>
            <person name="Liang C."/>
            <person name="Lipzen A."/>
            <person name="Lutzoni F."/>
            <person name="Magnuson J."/>
            <person name="Mondo S."/>
            <person name="Nolan M."/>
            <person name="Ohm R."/>
            <person name="Pangilinan J."/>
            <person name="Park H.-J."/>
            <person name="Ramirez L."/>
            <person name="Alfaro M."/>
            <person name="Sun H."/>
            <person name="Tritt A."/>
            <person name="Yoshinaga Y."/>
            <person name="Zwiers L.-H."/>
            <person name="Turgeon B."/>
            <person name="Goodwin S."/>
            <person name="Spatafora J."/>
            <person name="Crous P."/>
            <person name="Grigoriev I."/>
        </authorList>
    </citation>
    <scope>NUCLEOTIDE SEQUENCE</scope>
    <source>
        <strain evidence="3">CBS 627.86</strain>
    </source>
</reference>
<keyword evidence="4" id="KW-1185">Reference proteome</keyword>
<dbReference type="Pfam" id="PF03446">
    <property type="entry name" value="NAD_binding_2"/>
    <property type="match status" value="1"/>
</dbReference>
<feature type="domain" description="6-phosphogluconate dehydrogenase NADP-binding" evidence="1">
    <location>
        <begin position="6"/>
        <end position="169"/>
    </location>
</feature>
<dbReference type="InterPro" id="IPR013328">
    <property type="entry name" value="6PGD_dom2"/>
</dbReference>
<dbReference type="EMBL" id="ML977339">
    <property type="protein sequence ID" value="KAF2110116.1"/>
    <property type="molecule type" value="Genomic_DNA"/>
</dbReference>
<evidence type="ECO:0000259" key="2">
    <source>
        <dbReference type="Pfam" id="PF14833"/>
    </source>
</evidence>
<proteinExistence type="predicted"/>
<dbReference type="GO" id="GO:0050661">
    <property type="term" value="F:NADP binding"/>
    <property type="evidence" value="ECO:0007669"/>
    <property type="project" value="InterPro"/>
</dbReference>
<dbReference type="Gene3D" id="1.10.1040.10">
    <property type="entry name" value="N-(1-d-carboxylethyl)-l-norvaline Dehydrogenase, domain 2"/>
    <property type="match status" value="2"/>
</dbReference>
<gene>
    <name evidence="3" type="ORF">BDV96DRAFT_221239</name>
</gene>
<accession>A0A6A5YST3</accession>
<dbReference type="InterPro" id="IPR006115">
    <property type="entry name" value="6PGDH_NADP-bd"/>
</dbReference>
<feature type="domain" description="3-hydroxyisobutyrate dehydrogenase-like NAD-binding" evidence="2">
    <location>
        <begin position="178"/>
        <end position="299"/>
    </location>
</feature>
<dbReference type="Gene3D" id="3.40.50.720">
    <property type="entry name" value="NAD(P)-binding Rossmann-like Domain"/>
    <property type="match status" value="1"/>
</dbReference>
<name>A0A6A5YST3_9PLEO</name>
<dbReference type="Proteomes" id="UP000799770">
    <property type="component" value="Unassembled WGS sequence"/>
</dbReference>
<dbReference type="InterPro" id="IPR029154">
    <property type="entry name" value="HIBADH-like_NADP-bd"/>
</dbReference>
<evidence type="ECO:0000313" key="3">
    <source>
        <dbReference type="EMBL" id="KAF2110116.1"/>
    </source>
</evidence>
<evidence type="ECO:0000313" key="4">
    <source>
        <dbReference type="Proteomes" id="UP000799770"/>
    </source>
</evidence>
<dbReference type="InterPro" id="IPR036291">
    <property type="entry name" value="NAD(P)-bd_dom_sf"/>
</dbReference>
<dbReference type="InterPro" id="IPR008927">
    <property type="entry name" value="6-PGluconate_DH-like_C_sf"/>
</dbReference>
<dbReference type="OrthoDB" id="48988at2759"/>
<organism evidence="3 4">
    <name type="scientific">Lophiotrema nucula</name>
    <dbReference type="NCBI Taxonomy" id="690887"/>
    <lineage>
        <taxon>Eukaryota</taxon>
        <taxon>Fungi</taxon>
        <taxon>Dikarya</taxon>
        <taxon>Ascomycota</taxon>
        <taxon>Pezizomycotina</taxon>
        <taxon>Dothideomycetes</taxon>
        <taxon>Pleosporomycetidae</taxon>
        <taxon>Pleosporales</taxon>
        <taxon>Lophiotremataceae</taxon>
        <taxon>Lophiotrema</taxon>
    </lineage>
</organism>
<evidence type="ECO:0000259" key="1">
    <source>
        <dbReference type="Pfam" id="PF03446"/>
    </source>
</evidence>
<protein>
    <submittedName>
        <fullName evidence="3">Oxidoreductase-like protein</fullName>
    </submittedName>
</protein>